<dbReference type="RefSeq" id="WP_037975502.1">
    <property type="nucleotide sequence ID" value="NZ_JMKI01000024.1"/>
</dbReference>
<protein>
    <submittedName>
        <fullName evidence="2">Uncharacterized protein</fullName>
    </submittedName>
</protein>
<dbReference type="GeneID" id="90983305"/>
<evidence type="ECO:0000256" key="1">
    <source>
        <dbReference type="SAM" id="SignalP"/>
    </source>
</evidence>
<gene>
    <name evidence="2" type="ORF">EH55_02935</name>
</gene>
<dbReference type="Proteomes" id="UP000027665">
    <property type="component" value="Unassembled WGS sequence"/>
</dbReference>
<evidence type="ECO:0000313" key="3">
    <source>
        <dbReference type="Proteomes" id="UP000027665"/>
    </source>
</evidence>
<dbReference type="EMBL" id="JMKI01000024">
    <property type="protein sequence ID" value="KEJ92582.1"/>
    <property type="molecule type" value="Genomic_DNA"/>
</dbReference>
<feature type="chain" id="PRO_5001691786" evidence="1">
    <location>
        <begin position="27"/>
        <end position="175"/>
    </location>
</feature>
<keyword evidence="3" id="KW-1185">Reference proteome</keyword>
<sequence length="175" mass="19254">MCGELVRKLFCCAAAALFLSASAVMAGAADRLALPEEAGPGVTESALVIETPSKEVVGRAAEFEELYAAGNAESRALLRRAFAKNMKERVELYVKLHYWKDDSWGKSELEKLLSSFDYKTKLSAYRAKSEDVCPAAACLDALKEFGGSIGDNELRFYGNEVMAYALRSDLYEDIR</sequence>
<name>A0A073J4F5_9BACT</name>
<comment type="caution">
    <text evidence="2">The sequence shown here is derived from an EMBL/GenBank/DDBJ whole genome shotgun (WGS) entry which is preliminary data.</text>
</comment>
<dbReference type="AlphaFoldDB" id="A0A073J4F5"/>
<proteinExistence type="predicted"/>
<reference evidence="2 3" key="1">
    <citation type="submission" date="2014-04" db="EMBL/GenBank/DDBJ databases">
        <title>Draft Genome Sequence of Synergistes jonesii.</title>
        <authorList>
            <person name="Coil D.A."/>
            <person name="Eisen J.A."/>
            <person name="Holland-Moritz H.E."/>
        </authorList>
    </citation>
    <scope>NUCLEOTIDE SEQUENCE [LARGE SCALE GENOMIC DNA]</scope>
    <source>
        <strain evidence="2 3">78-1</strain>
    </source>
</reference>
<keyword evidence="1" id="KW-0732">Signal</keyword>
<evidence type="ECO:0000313" key="2">
    <source>
        <dbReference type="EMBL" id="KEJ92582.1"/>
    </source>
</evidence>
<feature type="signal peptide" evidence="1">
    <location>
        <begin position="1"/>
        <end position="26"/>
    </location>
</feature>
<accession>A0A073J4F5</accession>
<organism evidence="2 3">
    <name type="scientific">Synergistes jonesii</name>
    <dbReference type="NCBI Taxonomy" id="2754"/>
    <lineage>
        <taxon>Bacteria</taxon>
        <taxon>Thermotogati</taxon>
        <taxon>Synergistota</taxon>
        <taxon>Synergistia</taxon>
        <taxon>Synergistales</taxon>
        <taxon>Synergistaceae</taxon>
        <taxon>Synergistes</taxon>
    </lineage>
</organism>